<dbReference type="SUPFAM" id="SSF53623">
    <property type="entry name" value="MurD-like peptide ligases, catalytic domain"/>
    <property type="match status" value="1"/>
</dbReference>
<dbReference type="GO" id="GO:0008763">
    <property type="term" value="F:UDP-N-acetylmuramate-L-alanine ligase activity"/>
    <property type="evidence" value="ECO:0007669"/>
    <property type="project" value="UniProtKB-UniRule"/>
</dbReference>
<keyword evidence="10 14" id="KW-0573">Peptidoglycan synthesis</keyword>
<reference evidence="18 19" key="1">
    <citation type="submission" date="2018-09" db="EMBL/GenBank/DDBJ databases">
        <authorList>
            <person name="Postec A."/>
        </authorList>
    </citation>
    <scope>NUCLEOTIDE SEQUENCE [LARGE SCALE GENOMIC DNA]</scope>
    <source>
        <strain evidence="18">70B-A</strain>
    </source>
</reference>
<keyword evidence="19" id="KW-1185">Reference proteome</keyword>
<dbReference type="EC" id="6.3.2.8" evidence="3 14"/>
<organism evidence="18 19">
    <name type="scientific">Petrocella atlantisensis</name>
    <dbReference type="NCBI Taxonomy" id="2173034"/>
    <lineage>
        <taxon>Bacteria</taxon>
        <taxon>Bacillati</taxon>
        <taxon>Bacillota</taxon>
        <taxon>Clostridia</taxon>
        <taxon>Lachnospirales</taxon>
        <taxon>Vallitaleaceae</taxon>
        <taxon>Petrocella</taxon>
    </lineage>
</organism>
<evidence type="ECO:0000256" key="11">
    <source>
        <dbReference type="ARBA" id="ARBA00023306"/>
    </source>
</evidence>
<feature type="binding site" evidence="14">
    <location>
        <begin position="118"/>
        <end position="124"/>
    </location>
    <ligand>
        <name>ATP</name>
        <dbReference type="ChEBI" id="CHEBI:30616"/>
    </ligand>
</feature>
<keyword evidence="8 14" id="KW-0067">ATP-binding</keyword>
<dbReference type="SUPFAM" id="SSF53244">
    <property type="entry name" value="MurD-like peptide ligases, peptide-binding domain"/>
    <property type="match status" value="1"/>
</dbReference>
<protein>
    <recommendedName>
        <fullName evidence="3 14">UDP-N-acetylmuramate--L-alanine ligase</fullName>
        <ecNumber evidence="3 14">6.3.2.8</ecNumber>
    </recommendedName>
    <alternativeName>
        <fullName evidence="14">UDP-N-acetylmuramoyl-L-alanine synthetase</fullName>
    </alternativeName>
</protein>
<comment type="pathway">
    <text evidence="2 14">Cell wall biogenesis; peptidoglycan biosynthesis.</text>
</comment>
<feature type="domain" description="Mur ligase N-terminal catalytic" evidence="15">
    <location>
        <begin position="11"/>
        <end position="110"/>
    </location>
</feature>
<dbReference type="InterPro" id="IPR005758">
    <property type="entry name" value="UDP-N-AcMur_Ala_ligase_MurC"/>
</dbReference>
<dbReference type="Pfam" id="PF08245">
    <property type="entry name" value="Mur_ligase_M"/>
    <property type="match status" value="1"/>
</dbReference>
<dbReference type="Pfam" id="PF02875">
    <property type="entry name" value="Mur_ligase_C"/>
    <property type="match status" value="1"/>
</dbReference>
<sequence length="461" mass="50907">MYKINLEKPIHVHFIGIGGISMSALAQLLLDRNFRVTGSDIGNNSSINKLASLGAHIYKGHHQDHITSDIELVVYTVAVKLDNPEMEKAKKMDIPIIDRGTLLGQVMDDYEKSVAVSGTHGKTTTTSMIAHILTSAKAEPTVMVGGILPLIGGNVAVGKSPYFVTEACEYFDSFHHFFPKISVVLNVEEDHLDYFRDIHHIHDSFHTFLENTKTDGTIIINGDIKDSQRILRETTKKTVTYSLTNTSCDFYGTNIVYNPLGHGAFDVIYNNQSLGRFQLSVPGDHNISNALAAIATAIELGIDLTAIALGLGAFTGTHRRFQYKGSLGGVHIVDDYAHHPTEIEATIKSTANMDFNKLWIVFQPHTYTRTKAFLDDFAKALSLADHVILMDIYSAGRETDIGDIHARDIQSRILAQGTPCEYFPSFDEISYYILTHCIPNDLLITMGAGDVYLLGESLLDS</sequence>
<proteinExistence type="inferred from homology"/>
<dbReference type="InterPro" id="IPR050061">
    <property type="entry name" value="MurCDEF_pg_biosynth"/>
</dbReference>
<dbReference type="AlphaFoldDB" id="A0A3P7PWG2"/>
<evidence type="ECO:0000313" key="18">
    <source>
        <dbReference type="EMBL" id="VDN47581.1"/>
    </source>
</evidence>
<evidence type="ECO:0000256" key="10">
    <source>
        <dbReference type="ARBA" id="ARBA00022984"/>
    </source>
</evidence>
<dbReference type="NCBIfam" id="TIGR01082">
    <property type="entry name" value="murC"/>
    <property type="match status" value="1"/>
</dbReference>
<dbReference type="InterPro" id="IPR013221">
    <property type="entry name" value="Mur_ligase_cen"/>
</dbReference>
<evidence type="ECO:0000256" key="2">
    <source>
        <dbReference type="ARBA" id="ARBA00004752"/>
    </source>
</evidence>
<keyword evidence="11 14" id="KW-0131">Cell cycle</keyword>
<dbReference type="RefSeq" id="WP_125136865.1">
    <property type="nucleotide sequence ID" value="NZ_LR130778.1"/>
</dbReference>
<feature type="domain" description="Mur ligase C-terminal" evidence="16">
    <location>
        <begin position="319"/>
        <end position="449"/>
    </location>
</feature>
<keyword evidence="12 14" id="KW-0961">Cell wall biogenesis/degradation</keyword>
<keyword evidence="4 14" id="KW-0963">Cytoplasm</keyword>
<evidence type="ECO:0000256" key="1">
    <source>
        <dbReference type="ARBA" id="ARBA00004496"/>
    </source>
</evidence>
<dbReference type="InterPro" id="IPR036565">
    <property type="entry name" value="Mur-like_cat_sf"/>
</dbReference>
<dbReference type="Proteomes" id="UP000279029">
    <property type="component" value="Chromosome"/>
</dbReference>
<keyword evidence="5 14" id="KW-0436">Ligase</keyword>
<evidence type="ECO:0000256" key="5">
    <source>
        <dbReference type="ARBA" id="ARBA00022598"/>
    </source>
</evidence>
<dbReference type="UniPathway" id="UPA00219"/>
<comment type="subcellular location">
    <subcellularLocation>
        <location evidence="1 14">Cytoplasm</location>
    </subcellularLocation>
</comment>
<dbReference type="PANTHER" id="PTHR43445:SF3">
    <property type="entry name" value="UDP-N-ACETYLMURAMATE--L-ALANINE LIGASE"/>
    <property type="match status" value="1"/>
</dbReference>
<comment type="similarity">
    <text evidence="14">Belongs to the MurCDEF family.</text>
</comment>
<dbReference type="GO" id="GO:0009252">
    <property type="term" value="P:peptidoglycan biosynthetic process"/>
    <property type="evidence" value="ECO:0007669"/>
    <property type="project" value="UniProtKB-UniRule"/>
</dbReference>
<dbReference type="GO" id="GO:0051301">
    <property type="term" value="P:cell division"/>
    <property type="evidence" value="ECO:0007669"/>
    <property type="project" value="UniProtKB-KW"/>
</dbReference>
<dbReference type="InterPro" id="IPR000713">
    <property type="entry name" value="Mur_ligase_N"/>
</dbReference>
<dbReference type="Gene3D" id="3.90.190.20">
    <property type="entry name" value="Mur ligase, C-terminal domain"/>
    <property type="match status" value="1"/>
</dbReference>
<evidence type="ECO:0000256" key="4">
    <source>
        <dbReference type="ARBA" id="ARBA00022490"/>
    </source>
</evidence>
<dbReference type="KEGG" id="cbar:PATL70BA_1693"/>
<feature type="domain" description="Mur ligase central" evidence="17">
    <location>
        <begin position="116"/>
        <end position="297"/>
    </location>
</feature>
<evidence type="ECO:0000256" key="9">
    <source>
        <dbReference type="ARBA" id="ARBA00022960"/>
    </source>
</evidence>
<dbReference type="OrthoDB" id="9804126at2"/>
<evidence type="ECO:0000256" key="6">
    <source>
        <dbReference type="ARBA" id="ARBA00022618"/>
    </source>
</evidence>
<dbReference type="GO" id="GO:0005737">
    <property type="term" value="C:cytoplasm"/>
    <property type="evidence" value="ECO:0007669"/>
    <property type="project" value="UniProtKB-SubCell"/>
</dbReference>
<accession>A0A3P7PWG2</accession>
<dbReference type="GO" id="GO:0071555">
    <property type="term" value="P:cell wall organization"/>
    <property type="evidence" value="ECO:0007669"/>
    <property type="project" value="UniProtKB-KW"/>
</dbReference>
<dbReference type="SUPFAM" id="SSF51984">
    <property type="entry name" value="MurCD N-terminal domain"/>
    <property type="match status" value="1"/>
</dbReference>
<evidence type="ECO:0000256" key="3">
    <source>
        <dbReference type="ARBA" id="ARBA00012211"/>
    </source>
</evidence>
<dbReference type="Pfam" id="PF01225">
    <property type="entry name" value="Mur_ligase"/>
    <property type="match status" value="1"/>
</dbReference>
<keyword evidence="7 14" id="KW-0547">Nucleotide-binding</keyword>
<evidence type="ECO:0000313" key="19">
    <source>
        <dbReference type="Proteomes" id="UP000279029"/>
    </source>
</evidence>
<evidence type="ECO:0000256" key="14">
    <source>
        <dbReference type="HAMAP-Rule" id="MF_00046"/>
    </source>
</evidence>
<dbReference type="GO" id="GO:0005524">
    <property type="term" value="F:ATP binding"/>
    <property type="evidence" value="ECO:0007669"/>
    <property type="project" value="UniProtKB-UniRule"/>
</dbReference>
<dbReference type="Gene3D" id="3.40.1190.10">
    <property type="entry name" value="Mur-like, catalytic domain"/>
    <property type="match status" value="1"/>
</dbReference>
<keyword evidence="6 14" id="KW-0132">Cell division</keyword>
<evidence type="ECO:0000259" key="16">
    <source>
        <dbReference type="Pfam" id="PF02875"/>
    </source>
</evidence>
<comment type="function">
    <text evidence="14">Cell wall formation.</text>
</comment>
<keyword evidence="9 14" id="KW-0133">Cell shape</keyword>
<dbReference type="PANTHER" id="PTHR43445">
    <property type="entry name" value="UDP-N-ACETYLMURAMATE--L-ALANINE LIGASE-RELATED"/>
    <property type="match status" value="1"/>
</dbReference>
<comment type="catalytic activity">
    <reaction evidence="13 14">
        <text>UDP-N-acetyl-alpha-D-muramate + L-alanine + ATP = UDP-N-acetyl-alpha-D-muramoyl-L-alanine + ADP + phosphate + H(+)</text>
        <dbReference type="Rhea" id="RHEA:23372"/>
        <dbReference type="ChEBI" id="CHEBI:15378"/>
        <dbReference type="ChEBI" id="CHEBI:30616"/>
        <dbReference type="ChEBI" id="CHEBI:43474"/>
        <dbReference type="ChEBI" id="CHEBI:57972"/>
        <dbReference type="ChEBI" id="CHEBI:70757"/>
        <dbReference type="ChEBI" id="CHEBI:83898"/>
        <dbReference type="ChEBI" id="CHEBI:456216"/>
        <dbReference type="EC" id="6.3.2.8"/>
    </reaction>
</comment>
<evidence type="ECO:0000259" key="15">
    <source>
        <dbReference type="Pfam" id="PF01225"/>
    </source>
</evidence>
<evidence type="ECO:0000256" key="13">
    <source>
        <dbReference type="ARBA" id="ARBA00047833"/>
    </source>
</evidence>
<evidence type="ECO:0000256" key="12">
    <source>
        <dbReference type="ARBA" id="ARBA00023316"/>
    </source>
</evidence>
<dbReference type="EMBL" id="LR130778">
    <property type="protein sequence ID" value="VDN47581.1"/>
    <property type="molecule type" value="Genomic_DNA"/>
</dbReference>
<dbReference type="InterPro" id="IPR004101">
    <property type="entry name" value="Mur_ligase_C"/>
</dbReference>
<evidence type="ECO:0000256" key="8">
    <source>
        <dbReference type="ARBA" id="ARBA00022840"/>
    </source>
</evidence>
<evidence type="ECO:0000259" key="17">
    <source>
        <dbReference type="Pfam" id="PF08245"/>
    </source>
</evidence>
<dbReference type="Gene3D" id="3.40.50.720">
    <property type="entry name" value="NAD(P)-binding Rossmann-like Domain"/>
    <property type="match status" value="1"/>
</dbReference>
<evidence type="ECO:0000256" key="7">
    <source>
        <dbReference type="ARBA" id="ARBA00022741"/>
    </source>
</evidence>
<dbReference type="HAMAP" id="MF_00046">
    <property type="entry name" value="MurC"/>
    <property type="match status" value="1"/>
</dbReference>
<name>A0A3P7PWG2_9FIRM</name>
<gene>
    <name evidence="14 18" type="primary">murC</name>
    <name evidence="18" type="ORF">PATL70BA_1693</name>
</gene>
<dbReference type="InterPro" id="IPR036615">
    <property type="entry name" value="Mur_ligase_C_dom_sf"/>
</dbReference>
<dbReference type="GO" id="GO:0008360">
    <property type="term" value="P:regulation of cell shape"/>
    <property type="evidence" value="ECO:0007669"/>
    <property type="project" value="UniProtKB-KW"/>
</dbReference>